<evidence type="ECO:0000313" key="10">
    <source>
        <dbReference type="EMBL" id="GFQ03124.1"/>
    </source>
</evidence>
<dbReference type="GO" id="GO:0005634">
    <property type="term" value="C:nucleus"/>
    <property type="evidence" value="ECO:0007669"/>
    <property type="project" value="InterPro"/>
</dbReference>
<comment type="function">
    <text evidence="6">Possesses 5'-&gt;3' exoribonuclease activity. Acts as an endogenous post-transcriptional gene silencing (PTGS) suppressor.</text>
</comment>
<feature type="compositionally biased region" description="Basic and acidic residues" evidence="7">
    <location>
        <begin position="728"/>
        <end position="739"/>
    </location>
</feature>
<proteinExistence type="inferred from homology"/>
<dbReference type="FunFam" id="1.25.40.1050:FF:000002">
    <property type="entry name" value="5'-3' exoribonuclease"/>
    <property type="match status" value="1"/>
</dbReference>
<evidence type="ECO:0000256" key="2">
    <source>
        <dbReference type="ARBA" id="ARBA00022664"/>
    </source>
</evidence>
<sequence>MGIPAFYWWLKQTYPRAFVDVAEDSPAVIDGVKIPVDTTMPNPNGFEFDNLYLDMNGIIHPCFHPENLPPPQSYDEVFTAVFNYIDRVFSLIRPRKLLYMALDGVAPRAKMNQQRARRFRAAKDAADDEASRLEKQRGDCAKKGGTLVSKGLDSNVITPGTEFMELLSSALEYYIHLRMNHDRGWKGVKVILSDASVPGEGEHKIMNYIRLQRNLPGFDPDTRHCLYGLDADLIMLALASHEVHFSILREDVQRPPTKGQDHNSKKTAENGKLTPRQGQDFEDFISKQKFEFINVWILRDYLGESLRIPTVKVDIERLIDDFVFMCLFVGNDFLPHVPSLEISEGALDLLMVVYKKEYVWMGGYLTDSFEVNLKRVEHFVQTLASHEDAIFKKRRQEQIARQTNARRFSAQTISSGEKCQSSVNHVNFKGRFVVDKVNLGEDGWKERYYSEKFEVQTDDDRGRVQNDAIRVNRGIGVYAFTRFYPYHYAPFASDFHGLDQLEIHFAMGKPFKPFNQLMSVLPAASAQALPLLYRDLMTNTSSPILDFYPTEFELDLNGRKQDWKAVCRLPFIDEDRLLTEIAKVEHTLTDAERLRNTLGLDKLFVDMSHPLAAKILTFLERNKENLKLCRAKVKSKINPKLSGGMNGYIYISDKPICPAEISSPLCDMKQTIVDNKVMVVFYKCPHFHPHISRPPKGVKMPRKSIRKRHLLPPPTLWHEKTEIVRSRFTKSNREDEGTRKRSHYALNGNRMKPNKGNKRRRN</sequence>
<evidence type="ECO:0000259" key="9">
    <source>
        <dbReference type="Pfam" id="PF17846"/>
    </source>
</evidence>
<dbReference type="GO" id="GO:0006397">
    <property type="term" value="P:mRNA processing"/>
    <property type="evidence" value="ECO:0007669"/>
    <property type="project" value="UniProtKB-UniRule"/>
</dbReference>
<dbReference type="AlphaFoldDB" id="A0A830D4G0"/>
<dbReference type="Pfam" id="PF03159">
    <property type="entry name" value="XRN_N"/>
    <property type="match status" value="1"/>
</dbReference>
<dbReference type="GO" id="GO:0004534">
    <property type="term" value="F:5'-3' RNA exonuclease activity"/>
    <property type="evidence" value="ECO:0007669"/>
    <property type="project" value="UniProtKB-UniRule"/>
</dbReference>
<feature type="compositionally biased region" description="Basic residues" evidence="7">
    <location>
        <begin position="752"/>
        <end position="762"/>
    </location>
</feature>
<keyword evidence="3 6" id="KW-0540">Nuclease</keyword>
<dbReference type="Proteomes" id="UP000653305">
    <property type="component" value="Unassembled WGS sequence"/>
</dbReference>
<feature type="region of interest" description="Disordered" evidence="7">
    <location>
        <begin position="728"/>
        <end position="762"/>
    </location>
</feature>
<dbReference type="CDD" id="cd18673">
    <property type="entry name" value="PIN_XRN1-2-like"/>
    <property type="match status" value="1"/>
</dbReference>
<dbReference type="PANTHER" id="PTHR12341:SF53">
    <property type="entry name" value="5'-3' EXORIBONUCLEASE"/>
    <property type="match status" value="1"/>
</dbReference>
<dbReference type="InterPro" id="IPR004859">
    <property type="entry name" value="Xrn1_N"/>
</dbReference>
<evidence type="ECO:0000256" key="4">
    <source>
        <dbReference type="ARBA" id="ARBA00022801"/>
    </source>
</evidence>
<comment type="caution">
    <text evidence="10">The sequence shown here is derived from an EMBL/GenBank/DDBJ whole genome shotgun (WGS) entry which is preliminary data.</text>
</comment>
<dbReference type="InterPro" id="IPR017151">
    <property type="entry name" value="Xrn2/3/4"/>
</dbReference>
<gene>
    <name evidence="10" type="ORF">PHJA_002456200</name>
</gene>
<keyword evidence="2 6" id="KW-0507">mRNA processing</keyword>
<protein>
    <recommendedName>
        <fullName evidence="6">5'-3' exoribonuclease</fullName>
        <ecNumber evidence="6">3.1.13.-</ecNumber>
    </recommendedName>
</protein>
<feature type="domain" description="Xrn1 N-terminal" evidence="8">
    <location>
        <begin position="1"/>
        <end position="251"/>
    </location>
</feature>
<dbReference type="EMBL" id="BMAC01000803">
    <property type="protein sequence ID" value="GFQ03124.1"/>
    <property type="molecule type" value="Genomic_DNA"/>
</dbReference>
<evidence type="ECO:0000256" key="6">
    <source>
        <dbReference type="PIRNR" id="PIRNR037239"/>
    </source>
</evidence>
<evidence type="ECO:0000256" key="3">
    <source>
        <dbReference type="ARBA" id="ARBA00022722"/>
    </source>
</evidence>
<feature type="domain" description="Xrn1 helical" evidence="9">
    <location>
        <begin position="407"/>
        <end position="707"/>
    </location>
</feature>
<keyword evidence="11" id="KW-1185">Reference proteome</keyword>
<dbReference type="Gene3D" id="1.25.40.1050">
    <property type="match status" value="1"/>
</dbReference>
<dbReference type="InterPro" id="IPR041412">
    <property type="entry name" value="Xrn1_helical"/>
</dbReference>
<accession>A0A830D4G0</accession>
<dbReference type="InterPro" id="IPR027073">
    <property type="entry name" value="5_3_exoribonuclease"/>
</dbReference>
<feature type="compositionally biased region" description="Basic and acidic residues" evidence="7">
    <location>
        <begin position="253"/>
        <end position="269"/>
    </location>
</feature>
<feature type="region of interest" description="Disordered" evidence="7">
    <location>
        <begin position="253"/>
        <end position="273"/>
    </location>
</feature>
<evidence type="ECO:0000259" key="8">
    <source>
        <dbReference type="Pfam" id="PF03159"/>
    </source>
</evidence>
<dbReference type="FunFam" id="3.40.50.12390:FF:000003">
    <property type="entry name" value="5'-3' exoribonuclease"/>
    <property type="match status" value="1"/>
</dbReference>
<evidence type="ECO:0000256" key="7">
    <source>
        <dbReference type="SAM" id="MobiDB-lite"/>
    </source>
</evidence>
<keyword evidence="5 6" id="KW-0269">Exonuclease</keyword>
<dbReference type="OrthoDB" id="372487at2759"/>
<evidence type="ECO:0000256" key="5">
    <source>
        <dbReference type="ARBA" id="ARBA00022839"/>
    </source>
</evidence>
<evidence type="ECO:0000256" key="1">
    <source>
        <dbReference type="ARBA" id="ARBA00006994"/>
    </source>
</evidence>
<keyword evidence="4 6" id="KW-0378">Hydrolase</keyword>
<evidence type="ECO:0000313" key="11">
    <source>
        <dbReference type="Proteomes" id="UP000653305"/>
    </source>
</evidence>
<name>A0A830D4G0_9LAMI</name>
<comment type="similarity">
    <text evidence="1 6">Belongs to the 5'-3' exonuclease family. XRN2/RAT1 subfamily.</text>
</comment>
<organism evidence="10 11">
    <name type="scientific">Phtheirospermum japonicum</name>
    <dbReference type="NCBI Taxonomy" id="374723"/>
    <lineage>
        <taxon>Eukaryota</taxon>
        <taxon>Viridiplantae</taxon>
        <taxon>Streptophyta</taxon>
        <taxon>Embryophyta</taxon>
        <taxon>Tracheophyta</taxon>
        <taxon>Spermatophyta</taxon>
        <taxon>Magnoliopsida</taxon>
        <taxon>eudicotyledons</taxon>
        <taxon>Gunneridae</taxon>
        <taxon>Pentapetalae</taxon>
        <taxon>asterids</taxon>
        <taxon>lamiids</taxon>
        <taxon>Lamiales</taxon>
        <taxon>Orobanchaceae</taxon>
        <taxon>Orobanchaceae incertae sedis</taxon>
        <taxon>Phtheirospermum</taxon>
    </lineage>
</organism>
<dbReference type="PIRSF" id="PIRSF037239">
    <property type="entry name" value="Exonuclease_Xrn2"/>
    <property type="match status" value="1"/>
</dbReference>
<dbReference type="GO" id="GO:0003723">
    <property type="term" value="F:RNA binding"/>
    <property type="evidence" value="ECO:0007669"/>
    <property type="project" value="TreeGrafter"/>
</dbReference>
<dbReference type="EC" id="3.1.13.-" evidence="6"/>
<dbReference type="Gene3D" id="3.40.50.12390">
    <property type="match status" value="2"/>
</dbReference>
<dbReference type="PANTHER" id="PTHR12341">
    <property type="entry name" value="5'-&gt;3' EXORIBONUCLEASE"/>
    <property type="match status" value="1"/>
</dbReference>
<dbReference type="Pfam" id="PF17846">
    <property type="entry name" value="XRN_M"/>
    <property type="match status" value="1"/>
</dbReference>
<dbReference type="GO" id="GO:0000956">
    <property type="term" value="P:nuclear-transcribed mRNA catabolic process"/>
    <property type="evidence" value="ECO:0007669"/>
    <property type="project" value="TreeGrafter"/>
</dbReference>
<reference evidence="10" key="1">
    <citation type="submission" date="2020-07" db="EMBL/GenBank/DDBJ databases">
        <title>Ethylene signaling mediates host invasion by parasitic plants.</title>
        <authorList>
            <person name="Yoshida S."/>
        </authorList>
    </citation>
    <scope>NUCLEOTIDE SEQUENCE</scope>
    <source>
        <strain evidence="10">Okayama</strain>
    </source>
</reference>